<accession>A0ABQ3LW61</accession>
<name>A0ABQ3LW61_9SPHN</name>
<dbReference type="Proteomes" id="UP000652430">
    <property type="component" value="Unassembled WGS sequence"/>
</dbReference>
<keyword evidence="1" id="KW-0998">Cell outer membrane</keyword>
<sequence length="129" mass="13496">MVSKFAALSSVSLFALMGASPALAQDQSTTPSQATAPADTASTDIVVTGIRASLAKAADIKRDSYNVVDSIVADDIGKLPDRTVAAALQRVPGVQVTVGDNNEIVNPIIRGLYQVPRSLTQRRGFPSRS</sequence>
<gene>
    <name evidence="4" type="ORF">GCM10008023_41650</name>
</gene>
<evidence type="ECO:0000313" key="4">
    <source>
        <dbReference type="EMBL" id="GHH26698.1"/>
    </source>
</evidence>
<evidence type="ECO:0000256" key="2">
    <source>
        <dbReference type="SAM" id="SignalP"/>
    </source>
</evidence>
<reference evidence="5" key="1">
    <citation type="journal article" date="2019" name="Int. J. Syst. Evol. Microbiol.">
        <title>The Global Catalogue of Microorganisms (GCM) 10K type strain sequencing project: providing services to taxonomists for standard genome sequencing and annotation.</title>
        <authorList>
            <consortium name="The Broad Institute Genomics Platform"/>
            <consortium name="The Broad Institute Genome Sequencing Center for Infectious Disease"/>
            <person name="Wu L."/>
            <person name="Ma J."/>
        </authorList>
    </citation>
    <scope>NUCLEOTIDE SEQUENCE [LARGE SCALE GENOMIC DNA]</scope>
    <source>
        <strain evidence="5">CGMCC 1.8957</strain>
    </source>
</reference>
<dbReference type="Pfam" id="PF07715">
    <property type="entry name" value="Plug"/>
    <property type="match status" value="1"/>
</dbReference>
<evidence type="ECO:0000256" key="1">
    <source>
        <dbReference type="PROSITE-ProRule" id="PRU01360"/>
    </source>
</evidence>
<feature type="signal peptide" evidence="2">
    <location>
        <begin position="1"/>
        <end position="24"/>
    </location>
</feature>
<feature type="domain" description="TonB-dependent receptor plug" evidence="3">
    <location>
        <begin position="61"/>
        <end position="126"/>
    </location>
</feature>
<evidence type="ECO:0000313" key="5">
    <source>
        <dbReference type="Proteomes" id="UP000652430"/>
    </source>
</evidence>
<keyword evidence="1" id="KW-1134">Transmembrane beta strand</keyword>
<proteinExistence type="inferred from homology"/>
<organism evidence="4 5">
    <name type="scientific">Sphingomonas glacialis</name>
    <dbReference type="NCBI Taxonomy" id="658225"/>
    <lineage>
        <taxon>Bacteria</taxon>
        <taxon>Pseudomonadati</taxon>
        <taxon>Pseudomonadota</taxon>
        <taxon>Alphaproteobacteria</taxon>
        <taxon>Sphingomonadales</taxon>
        <taxon>Sphingomonadaceae</taxon>
        <taxon>Sphingomonas</taxon>
    </lineage>
</organism>
<protein>
    <recommendedName>
        <fullName evidence="3">TonB-dependent receptor plug domain-containing protein</fullName>
    </recommendedName>
</protein>
<comment type="caution">
    <text evidence="4">The sequence shown here is derived from an EMBL/GenBank/DDBJ whole genome shotgun (WGS) entry which is preliminary data.</text>
</comment>
<comment type="similarity">
    <text evidence="1">Belongs to the TonB-dependent receptor family.</text>
</comment>
<keyword evidence="1" id="KW-0813">Transport</keyword>
<dbReference type="RefSeq" id="WP_268249547.1">
    <property type="nucleotide sequence ID" value="NZ_BNAQ01000017.1"/>
</dbReference>
<keyword evidence="1" id="KW-0812">Transmembrane</keyword>
<dbReference type="PANTHER" id="PTHR40980:SF4">
    <property type="entry name" value="TONB-DEPENDENT RECEPTOR-LIKE BETA-BARREL DOMAIN-CONTAINING PROTEIN"/>
    <property type="match status" value="1"/>
</dbReference>
<dbReference type="SUPFAM" id="SSF56935">
    <property type="entry name" value="Porins"/>
    <property type="match status" value="1"/>
</dbReference>
<dbReference type="InterPro" id="IPR012910">
    <property type="entry name" value="Plug_dom"/>
</dbReference>
<feature type="chain" id="PRO_5047442959" description="TonB-dependent receptor plug domain-containing protein" evidence="2">
    <location>
        <begin position="25"/>
        <end position="129"/>
    </location>
</feature>
<dbReference type="PROSITE" id="PS52016">
    <property type="entry name" value="TONB_DEPENDENT_REC_3"/>
    <property type="match status" value="1"/>
</dbReference>
<keyword evidence="5" id="KW-1185">Reference proteome</keyword>
<dbReference type="InterPro" id="IPR037066">
    <property type="entry name" value="Plug_dom_sf"/>
</dbReference>
<dbReference type="PANTHER" id="PTHR40980">
    <property type="entry name" value="PLUG DOMAIN-CONTAINING PROTEIN"/>
    <property type="match status" value="1"/>
</dbReference>
<evidence type="ECO:0000259" key="3">
    <source>
        <dbReference type="Pfam" id="PF07715"/>
    </source>
</evidence>
<keyword evidence="2" id="KW-0732">Signal</keyword>
<comment type="subcellular location">
    <subcellularLocation>
        <location evidence="1">Cell outer membrane</location>
        <topology evidence="1">Multi-pass membrane protein</topology>
    </subcellularLocation>
</comment>
<dbReference type="EMBL" id="BNAQ01000017">
    <property type="protein sequence ID" value="GHH26698.1"/>
    <property type="molecule type" value="Genomic_DNA"/>
</dbReference>
<dbReference type="Gene3D" id="2.170.130.10">
    <property type="entry name" value="TonB-dependent receptor, plug domain"/>
    <property type="match status" value="1"/>
</dbReference>
<keyword evidence="1" id="KW-0472">Membrane</keyword>
<dbReference type="InterPro" id="IPR039426">
    <property type="entry name" value="TonB-dep_rcpt-like"/>
</dbReference>